<reference evidence="3" key="1">
    <citation type="submission" date="2020-09" db="EMBL/GenBank/DDBJ databases">
        <authorList>
            <person name="Kikuchi T."/>
        </authorList>
    </citation>
    <scope>NUCLEOTIDE SEQUENCE</scope>
    <source>
        <strain evidence="3">SH1</strain>
    </source>
</reference>
<evidence type="ECO:0000313" key="3">
    <source>
        <dbReference type="EMBL" id="CAD5230105.1"/>
    </source>
</evidence>
<proteinExistence type="predicted"/>
<dbReference type="PROSITE" id="PS50948">
    <property type="entry name" value="PAN"/>
    <property type="match status" value="3"/>
</dbReference>
<dbReference type="EMBL" id="CAJFCW020000006">
    <property type="protein sequence ID" value="CAG9127493.1"/>
    <property type="molecule type" value="Genomic_DNA"/>
</dbReference>
<dbReference type="EMBL" id="CAJFDH010000006">
    <property type="protein sequence ID" value="CAD5230105.1"/>
    <property type="molecule type" value="Genomic_DNA"/>
</dbReference>
<feature type="domain" description="Apple" evidence="2">
    <location>
        <begin position="371"/>
        <end position="461"/>
    </location>
</feature>
<comment type="caution">
    <text evidence="3">The sequence shown here is derived from an EMBL/GenBank/DDBJ whole genome shotgun (WGS) entry which is preliminary data.</text>
</comment>
<feature type="chain" id="PRO_5036221397" description="Apple domain-containing protein" evidence="1">
    <location>
        <begin position="23"/>
        <end position="470"/>
    </location>
</feature>
<keyword evidence="4" id="KW-1185">Reference proteome</keyword>
<dbReference type="InterPro" id="IPR003609">
    <property type="entry name" value="Pan_app"/>
</dbReference>
<dbReference type="AlphaFoldDB" id="A0A811LKG2"/>
<dbReference type="Proteomes" id="UP000614601">
    <property type="component" value="Unassembled WGS sequence"/>
</dbReference>
<keyword evidence="1" id="KW-0732">Signal</keyword>
<evidence type="ECO:0000256" key="1">
    <source>
        <dbReference type="SAM" id="SignalP"/>
    </source>
</evidence>
<dbReference type="Proteomes" id="UP000783686">
    <property type="component" value="Unassembled WGS sequence"/>
</dbReference>
<dbReference type="SUPFAM" id="SSF57414">
    <property type="entry name" value="Hairpin loop containing domain-like"/>
    <property type="match status" value="3"/>
</dbReference>
<accession>A0A811LKG2</accession>
<protein>
    <recommendedName>
        <fullName evidence="2">Apple domain-containing protein</fullName>
    </recommendedName>
</protein>
<sequence length="470" mass="53105">MARLKAISLFISIILVIPLTKACFPAFTTPQYYAPPPTQYYYYQQQPQVPYAASRTRLSPNNHQFSEQKDDSPVTSGGNDCLQKFENQKLICAEPIERRTETSEDECQQLCDTVQCKSFQFDSATSGCDVFHVDNQNSQPRNPFNDREQGFRHKRYNEITKTTVGHVKRIFKRAATNFDDIFRDSLRTLPNGESVTSYCSPSLVSSPGYTYTLVDEDCKLSIKEGLIHGAHDEFVGAIESFNSENGALKTPSHRNPGPVQVVIPETPDCADGNKARVQLIEGIKLIDAVAVTTVQLDNPEMCLQVCRMNAHLDGTRFSRGCKSAVFDRSNGKCSIYGEVISPNGDLNYHPDPNSVYFEKYCMNASELPISCDDVIHRIPQHTLDKRAIGTGTVVTTATQIDCIRQCITAKRRHNFECRAISYFFDWPSENCYLSRFTRIQRPDVYVPERKELVDYLEMPHCFGNTIGNSK</sequence>
<name>A0A811LKG2_9BILA</name>
<dbReference type="Gene3D" id="3.50.4.10">
    <property type="entry name" value="Hepatocyte Growth Factor"/>
    <property type="match status" value="1"/>
</dbReference>
<feature type="signal peptide" evidence="1">
    <location>
        <begin position="1"/>
        <end position="22"/>
    </location>
</feature>
<gene>
    <name evidence="3" type="ORF">BOKJ2_LOCUS13969</name>
</gene>
<dbReference type="Pfam" id="PF00024">
    <property type="entry name" value="PAN_1"/>
    <property type="match status" value="3"/>
</dbReference>
<dbReference type="SMART" id="SM00473">
    <property type="entry name" value="PAN_AP"/>
    <property type="match status" value="3"/>
</dbReference>
<evidence type="ECO:0000313" key="4">
    <source>
        <dbReference type="Proteomes" id="UP000614601"/>
    </source>
</evidence>
<dbReference type="OrthoDB" id="5814086at2759"/>
<organism evidence="3 4">
    <name type="scientific">Bursaphelenchus okinawaensis</name>
    <dbReference type="NCBI Taxonomy" id="465554"/>
    <lineage>
        <taxon>Eukaryota</taxon>
        <taxon>Metazoa</taxon>
        <taxon>Ecdysozoa</taxon>
        <taxon>Nematoda</taxon>
        <taxon>Chromadorea</taxon>
        <taxon>Rhabditida</taxon>
        <taxon>Tylenchina</taxon>
        <taxon>Tylenchomorpha</taxon>
        <taxon>Aphelenchoidea</taxon>
        <taxon>Aphelenchoididae</taxon>
        <taxon>Bursaphelenchus</taxon>
    </lineage>
</organism>
<feature type="domain" description="Apple" evidence="2">
    <location>
        <begin position="269"/>
        <end position="361"/>
    </location>
</feature>
<evidence type="ECO:0000259" key="2">
    <source>
        <dbReference type="PROSITE" id="PS50948"/>
    </source>
</evidence>
<feature type="domain" description="Apple" evidence="2">
    <location>
        <begin position="81"/>
        <end position="156"/>
    </location>
</feature>